<dbReference type="AlphaFoldDB" id="A0A484K380"/>
<sequence length="88" mass="8152">MAKGKMKILSLLCVYFVATSVIARNVRDDNEKTGLIGKGAKMGGGVGGTISGGVGGGGGASVGGGVGGGAGGGVGVGGGFRSGGIHHH</sequence>
<reference evidence="2 3" key="1">
    <citation type="submission" date="2018-04" db="EMBL/GenBank/DDBJ databases">
        <authorList>
            <person name="Vogel A."/>
        </authorList>
    </citation>
    <scope>NUCLEOTIDE SEQUENCE [LARGE SCALE GENOMIC DNA]</scope>
</reference>
<gene>
    <name evidence="2" type="ORF">CCAM_LOCUS1706</name>
</gene>
<dbReference type="EMBL" id="OOIL02000049">
    <property type="protein sequence ID" value="VFQ59930.1"/>
    <property type="molecule type" value="Genomic_DNA"/>
</dbReference>
<proteinExistence type="predicted"/>
<evidence type="ECO:0000313" key="2">
    <source>
        <dbReference type="EMBL" id="VFQ59930.1"/>
    </source>
</evidence>
<dbReference type="Proteomes" id="UP000595140">
    <property type="component" value="Unassembled WGS sequence"/>
</dbReference>
<evidence type="ECO:0000256" key="1">
    <source>
        <dbReference type="SAM" id="SignalP"/>
    </source>
</evidence>
<protein>
    <recommendedName>
        <fullName evidence="4">Glycine-rich protein</fullName>
    </recommendedName>
</protein>
<evidence type="ECO:0008006" key="4">
    <source>
        <dbReference type="Google" id="ProtNLM"/>
    </source>
</evidence>
<keyword evidence="3" id="KW-1185">Reference proteome</keyword>
<accession>A0A484K380</accession>
<feature type="chain" id="PRO_5019860824" description="Glycine-rich protein" evidence="1">
    <location>
        <begin position="24"/>
        <end position="88"/>
    </location>
</feature>
<evidence type="ECO:0000313" key="3">
    <source>
        <dbReference type="Proteomes" id="UP000595140"/>
    </source>
</evidence>
<keyword evidence="1" id="KW-0732">Signal</keyword>
<feature type="signal peptide" evidence="1">
    <location>
        <begin position="1"/>
        <end position="23"/>
    </location>
</feature>
<organism evidence="2 3">
    <name type="scientific">Cuscuta campestris</name>
    <dbReference type="NCBI Taxonomy" id="132261"/>
    <lineage>
        <taxon>Eukaryota</taxon>
        <taxon>Viridiplantae</taxon>
        <taxon>Streptophyta</taxon>
        <taxon>Embryophyta</taxon>
        <taxon>Tracheophyta</taxon>
        <taxon>Spermatophyta</taxon>
        <taxon>Magnoliopsida</taxon>
        <taxon>eudicotyledons</taxon>
        <taxon>Gunneridae</taxon>
        <taxon>Pentapetalae</taxon>
        <taxon>asterids</taxon>
        <taxon>lamiids</taxon>
        <taxon>Solanales</taxon>
        <taxon>Convolvulaceae</taxon>
        <taxon>Cuscuteae</taxon>
        <taxon>Cuscuta</taxon>
        <taxon>Cuscuta subgen. Grammica</taxon>
        <taxon>Cuscuta sect. Cleistogrammica</taxon>
    </lineage>
</organism>
<name>A0A484K380_9ASTE</name>